<name>A0A1J5UBK1_9ARCH</name>
<sequence>MSRVFVSLLLVASLVSGVFFFTPNNSAEYDEEFYDYQPYLQYDFHLHELDMKNFDENNTQEFSGSVYMRREYSNEESETFRKLLVKSYQLSILDQQYRTEVGKLLGDVTNGTADADDVLANIANITTSYDGKAQMLVKDNTTLNDLITLEMITWVRDNFIIESMIDGKARGLMTQRLSNVNDTLSNDDNLDQDLSSGEKLSVIQREMFEEYYNEPEHIVSEGPKLSINGISAQWHDWEFESVGPTSSLLGSFSDKSDKRLWIGQWMHVTFPNSTHNLGNHTMKFEWPNEDFKGKETNFHVSLGYGEVFTSIDVKSNEYQPDVLPSTWFNFDTIDNNTVGTFTANFTQGHQDSEGYNWFEAADYAETLTYEGVNGHLATISSKEEAEIIYSILDGHTYWLGGFQNLSSSDYSEPSGGWEWVSGEKFNHSIWPTCQEDPNNPCGFDEIYYAEPNDSGSEDCLEVWGFDKYLNDARCYYDWHGIVVEYEMNGTNHYEAYTQQWEWDEINQTDIVTFVITTPMTDEERNDILKEEGDPDVDNDGIVDKFDEDDDNDGIMDENDMDDDNDGIDDVSDRCPGTPAGESVDVEGCSSSQILKEVSEDGSLPGFNFGIALLSVAIIAIVRKPRH</sequence>
<feature type="domain" description="C-type lectin" evidence="2">
    <location>
        <begin position="356"/>
        <end position="474"/>
    </location>
</feature>
<evidence type="ECO:0000313" key="3">
    <source>
        <dbReference type="EMBL" id="OIR23292.1"/>
    </source>
</evidence>
<gene>
    <name evidence="3" type="ORF">BEU00_03305</name>
</gene>
<dbReference type="InterPro" id="IPR028974">
    <property type="entry name" value="TSP_type-3_rpt"/>
</dbReference>
<protein>
    <recommendedName>
        <fullName evidence="2">C-type lectin domain-containing protein</fullName>
    </recommendedName>
</protein>
<dbReference type="Pfam" id="PF00059">
    <property type="entry name" value="Lectin_C"/>
    <property type="match status" value="1"/>
</dbReference>
<feature type="compositionally biased region" description="Acidic residues" evidence="1">
    <location>
        <begin position="532"/>
        <end position="569"/>
    </location>
</feature>
<dbReference type="SUPFAM" id="SSF56436">
    <property type="entry name" value="C-type lectin-like"/>
    <property type="match status" value="1"/>
</dbReference>
<evidence type="ECO:0000256" key="1">
    <source>
        <dbReference type="SAM" id="MobiDB-lite"/>
    </source>
</evidence>
<evidence type="ECO:0000313" key="4">
    <source>
        <dbReference type="Proteomes" id="UP000183138"/>
    </source>
</evidence>
<dbReference type="GO" id="GO:0005509">
    <property type="term" value="F:calcium ion binding"/>
    <property type="evidence" value="ECO:0007669"/>
    <property type="project" value="InterPro"/>
</dbReference>
<dbReference type="InterPro" id="IPR016186">
    <property type="entry name" value="C-type_lectin-like/link_sf"/>
</dbReference>
<comment type="caution">
    <text evidence="3">The sequence shown here is derived from an EMBL/GenBank/DDBJ whole genome shotgun (WGS) entry which is preliminary data.</text>
</comment>
<dbReference type="InterPro" id="IPR001304">
    <property type="entry name" value="C-type_lectin-like"/>
</dbReference>
<dbReference type="AlphaFoldDB" id="A0A1J5UBK1"/>
<proteinExistence type="predicted"/>
<dbReference type="SUPFAM" id="SSF103647">
    <property type="entry name" value="TSP type-3 repeat"/>
    <property type="match status" value="1"/>
</dbReference>
<organism evidence="3 4">
    <name type="scientific">Marine Group III euryarchaeote CG-Epi3</name>
    <dbReference type="NCBI Taxonomy" id="1888997"/>
    <lineage>
        <taxon>Archaea</taxon>
        <taxon>Methanobacteriati</taxon>
        <taxon>Thermoplasmatota</taxon>
        <taxon>Thermoplasmata</taxon>
        <taxon>Candidatus Thermoprofundales</taxon>
    </lineage>
</organism>
<dbReference type="PROSITE" id="PS50041">
    <property type="entry name" value="C_TYPE_LECTIN_2"/>
    <property type="match status" value="1"/>
</dbReference>
<dbReference type="EMBL" id="MIYY01000016">
    <property type="protein sequence ID" value="OIR23292.1"/>
    <property type="molecule type" value="Genomic_DNA"/>
</dbReference>
<accession>A0A1J5UBK1</accession>
<feature type="region of interest" description="Disordered" evidence="1">
    <location>
        <begin position="529"/>
        <end position="570"/>
    </location>
</feature>
<evidence type="ECO:0000259" key="2">
    <source>
        <dbReference type="PROSITE" id="PS50041"/>
    </source>
</evidence>
<dbReference type="InterPro" id="IPR016187">
    <property type="entry name" value="CTDL_fold"/>
</dbReference>
<dbReference type="Proteomes" id="UP000183138">
    <property type="component" value="Unassembled WGS sequence"/>
</dbReference>
<dbReference type="Gene3D" id="3.10.100.10">
    <property type="entry name" value="Mannose-Binding Protein A, subunit A"/>
    <property type="match status" value="1"/>
</dbReference>
<reference evidence="3 4" key="1">
    <citation type="submission" date="2016-08" db="EMBL/GenBank/DDBJ databases">
        <title>New Insights into Marine Group III Euryarchaeota, from dark to light.</title>
        <authorList>
            <person name="Haro-Moreno J.M."/>
            <person name="Rodriguez-Valera F."/>
            <person name="Lopez-Garcia P."/>
            <person name="Moreira D."/>
            <person name="Martin-Cuadrado A.B."/>
        </authorList>
    </citation>
    <scope>NUCLEOTIDE SEQUENCE [LARGE SCALE GENOMIC DNA]</scope>
    <source>
        <strain evidence="3">CG-Epi3</strain>
    </source>
</reference>